<dbReference type="EMBL" id="CACRSZ010000089">
    <property type="protein sequence ID" value="VYT51518.1"/>
    <property type="molecule type" value="Genomic_DNA"/>
</dbReference>
<evidence type="ECO:0000313" key="4">
    <source>
        <dbReference type="Proteomes" id="UP000095606"/>
    </source>
</evidence>
<keyword evidence="1" id="KW-0812">Transmembrane</keyword>
<reference evidence="3" key="2">
    <citation type="submission" date="2019-11" db="EMBL/GenBank/DDBJ databases">
        <authorList>
            <person name="Feng L."/>
        </authorList>
    </citation>
    <scope>NUCLEOTIDE SEQUENCE</scope>
    <source>
        <strain evidence="3">BfaecisLFYP10</strain>
    </source>
</reference>
<dbReference type="AlphaFoldDB" id="A0A174I245"/>
<sequence length="59" mass="7153">MKRALIIILKRIWILPATYLLIYKMRINEEYPNTFMLIMLVFTILLLVCDFYKNRTGIN</sequence>
<evidence type="ECO:0000313" key="3">
    <source>
        <dbReference type="EMBL" id="VYT51518.1"/>
    </source>
</evidence>
<organism evidence="2 4">
    <name type="scientific">Bacteroides faecis</name>
    <dbReference type="NCBI Taxonomy" id="674529"/>
    <lineage>
        <taxon>Bacteria</taxon>
        <taxon>Pseudomonadati</taxon>
        <taxon>Bacteroidota</taxon>
        <taxon>Bacteroidia</taxon>
        <taxon>Bacteroidales</taxon>
        <taxon>Bacteroidaceae</taxon>
        <taxon>Bacteroides</taxon>
    </lineage>
</organism>
<accession>A0A174I245</accession>
<proteinExistence type="predicted"/>
<feature type="transmembrane region" description="Helical" evidence="1">
    <location>
        <begin position="34"/>
        <end position="52"/>
    </location>
</feature>
<protein>
    <submittedName>
        <fullName evidence="2">Uncharacterized protein</fullName>
    </submittedName>
</protein>
<accession>A0A6N2XDS4</accession>
<dbReference type="EMBL" id="CZAE01000004">
    <property type="protein sequence ID" value="CUO81273.1"/>
    <property type="molecule type" value="Genomic_DNA"/>
</dbReference>
<keyword evidence="1" id="KW-0472">Membrane</keyword>
<feature type="transmembrane region" description="Helical" evidence="1">
    <location>
        <begin position="5"/>
        <end position="22"/>
    </location>
</feature>
<dbReference type="Proteomes" id="UP000095606">
    <property type="component" value="Unassembled WGS sequence"/>
</dbReference>
<gene>
    <name evidence="3" type="ORF">BFLFYP10_04145</name>
    <name evidence="2" type="ORF">ERS852461_01178</name>
</gene>
<name>A0A174I245_9BACE</name>
<keyword evidence="1" id="KW-1133">Transmembrane helix</keyword>
<reference evidence="2 4" key="1">
    <citation type="submission" date="2015-09" db="EMBL/GenBank/DDBJ databases">
        <authorList>
            <consortium name="Pathogen Informatics"/>
        </authorList>
    </citation>
    <scope>NUCLEOTIDE SEQUENCE [LARGE SCALE GENOMIC DNA]</scope>
    <source>
        <strain evidence="2 4">2789STDY5834846</strain>
    </source>
</reference>
<evidence type="ECO:0000313" key="2">
    <source>
        <dbReference type="EMBL" id="CUO81273.1"/>
    </source>
</evidence>
<evidence type="ECO:0000256" key="1">
    <source>
        <dbReference type="SAM" id="Phobius"/>
    </source>
</evidence>